<feature type="domain" description="Solute-binding protein family 5" evidence="1">
    <location>
        <begin position="15"/>
        <end position="103"/>
    </location>
</feature>
<sequence>MWINRVSTKLAAINDRAKTLLKKAQAVGTEIRIVCGAHVAISRERGQIVQEQWNSIGFKVFVQPLDTVPYATARKQGDFNALMQGHTARFDPDNFFGRNLHSKSELAQVFIRISSKSARKCNGPFLIRVKVPDSQWFGC</sequence>
<evidence type="ECO:0000313" key="3">
    <source>
        <dbReference type="Proteomes" id="UP000712673"/>
    </source>
</evidence>
<proteinExistence type="predicted"/>
<dbReference type="Gene3D" id="3.10.105.10">
    <property type="entry name" value="Dipeptide-binding Protein, Domain 3"/>
    <property type="match status" value="1"/>
</dbReference>
<name>A0A938B4M3_UNCTE</name>
<comment type="caution">
    <text evidence="2">The sequence shown here is derived from an EMBL/GenBank/DDBJ whole genome shotgun (WGS) entry which is preliminary data.</text>
</comment>
<protein>
    <recommendedName>
        <fullName evidence="1">Solute-binding protein family 5 domain-containing protein</fullName>
    </recommendedName>
</protein>
<dbReference type="SUPFAM" id="SSF53850">
    <property type="entry name" value="Periplasmic binding protein-like II"/>
    <property type="match status" value="1"/>
</dbReference>
<dbReference type="InterPro" id="IPR000914">
    <property type="entry name" value="SBP_5_dom"/>
</dbReference>
<gene>
    <name evidence="2" type="ORF">FJZ47_22890</name>
</gene>
<dbReference type="EMBL" id="VGLS01000980">
    <property type="protein sequence ID" value="MBM3226621.1"/>
    <property type="molecule type" value="Genomic_DNA"/>
</dbReference>
<organism evidence="2 3">
    <name type="scientific">Tectimicrobiota bacterium</name>
    <dbReference type="NCBI Taxonomy" id="2528274"/>
    <lineage>
        <taxon>Bacteria</taxon>
        <taxon>Pseudomonadati</taxon>
        <taxon>Nitrospinota/Tectimicrobiota group</taxon>
        <taxon>Candidatus Tectimicrobiota</taxon>
    </lineage>
</organism>
<dbReference type="Proteomes" id="UP000712673">
    <property type="component" value="Unassembled WGS sequence"/>
</dbReference>
<reference evidence="2" key="1">
    <citation type="submission" date="2019-03" db="EMBL/GenBank/DDBJ databases">
        <title>Lake Tanganyika Metagenome-Assembled Genomes (MAGs).</title>
        <authorList>
            <person name="Tran P."/>
        </authorList>
    </citation>
    <scope>NUCLEOTIDE SEQUENCE</scope>
    <source>
        <strain evidence="2">K_DeepCast_65m_m2_066</strain>
    </source>
</reference>
<accession>A0A938B4M3</accession>
<evidence type="ECO:0000313" key="2">
    <source>
        <dbReference type="EMBL" id="MBM3226621.1"/>
    </source>
</evidence>
<dbReference type="AlphaFoldDB" id="A0A938B4M3"/>
<evidence type="ECO:0000259" key="1">
    <source>
        <dbReference type="Pfam" id="PF00496"/>
    </source>
</evidence>
<dbReference type="Pfam" id="PF00496">
    <property type="entry name" value="SBP_bac_5"/>
    <property type="match status" value="1"/>
</dbReference>